<dbReference type="GO" id="GO:0050136">
    <property type="term" value="F:NADH dehydrogenase (quinone) (non-electrogenic) activity"/>
    <property type="evidence" value="ECO:0007669"/>
    <property type="project" value="UniProtKB-UniRule"/>
</dbReference>
<dbReference type="PANTHER" id="PTHR11993:SF10">
    <property type="entry name" value="NADH DEHYDROGENASE [UBIQUINONE] IRON-SULFUR PROTEIN 2, MITOCHONDRIAL"/>
    <property type="match status" value="1"/>
</dbReference>
<comment type="subunit">
    <text evidence="1">NDH-1 is composed of 14 different subunits. Subunits NuoB, C, D, E, F, and G constitute the peripheral sector of the complex.</text>
</comment>
<dbReference type="GO" id="GO:0048038">
    <property type="term" value="F:quinone binding"/>
    <property type="evidence" value="ECO:0007669"/>
    <property type="project" value="UniProtKB-KW"/>
</dbReference>
<evidence type="ECO:0000313" key="4">
    <source>
        <dbReference type="Proteomes" id="UP000075635"/>
    </source>
</evidence>
<dbReference type="AlphaFoldDB" id="A0A150S2Y1"/>
<feature type="domain" description="NADH-quinone oxidoreductase subunit D" evidence="2">
    <location>
        <begin position="138"/>
        <end position="390"/>
    </location>
</feature>
<keyword evidence="1" id="KW-0813">Transport</keyword>
<protein>
    <recommendedName>
        <fullName evidence="1">NADH-quinone oxidoreductase subunit D</fullName>
        <ecNumber evidence="1">7.1.1.-</ecNumber>
    </recommendedName>
    <alternativeName>
        <fullName evidence="1">NADH dehydrogenase I subunit D</fullName>
    </alternativeName>
    <alternativeName>
        <fullName evidence="1">NDH-1 subunit D</fullName>
    </alternativeName>
</protein>
<dbReference type="InterPro" id="IPR001135">
    <property type="entry name" value="NADH_Q_OxRdtase_suD"/>
</dbReference>
<dbReference type="SUPFAM" id="SSF56762">
    <property type="entry name" value="HydB/Nqo4-like"/>
    <property type="match status" value="1"/>
</dbReference>
<dbReference type="Gene3D" id="1.10.645.10">
    <property type="entry name" value="Cytochrome-c3 Hydrogenase, chain B"/>
    <property type="match status" value="1"/>
</dbReference>
<evidence type="ECO:0000313" key="3">
    <source>
        <dbReference type="EMBL" id="KYF86833.1"/>
    </source>
</evidence>
<comment type="caution">
    <text evidence="3">The sequence shown here is derived from an EMBL/GenBank/DDBJ whole genome shotgun (WGS) entry which is preliminary data.</text>
</comment>
<evidence type="ECO:0000256" key="1">
    <source>
        <dbReference type="HAMAP-Rule" id="MF_01358"/>
    </source>
</evidence>
<dbReference type="InterPro" id="IPR029014">
    <property type="entry name" value="NiFe-Hase_large"/>
</dbReference>
<comment type="catalytic activity">
    <reaction evidence="1">
        <text>a quinone + NADH + 5 H(+)(in) = a quinol + NAD(+) + 4 H(+)(out)</text>
        <dbReference type="Rhea" id="RHEA:57888"/>
        <dbReference type="ChEBI" id="CHEBI:15378"/>
        <dbReference type="ChEBI" id="CHEBI:24646"/>
        <dbReference type="ChEBI" id="CHEBI:57540"/>
        <dbReference type="ChEBI" id="CHEBI:57945"/>
        <dbReference type="ChEBI" id="CHEBI:132124"/>
    </reaction>
</comment>
<name>A0A150S2Y1_SORCE</name>
<organism evidence="3 4">
    <name type="scientific">Sorangium cellulosum</name>
    <name type="common">Polyangium cellulosum</name>
    <dbReference type="NCBI Taxonomy" id="56"/>
    <lineage>
        <taxon>Bacteria</taxon>
        <taxon>Pseudomonadati</taxon>
        <taxon>Myxococcota</taxon>
        <taxon>Polyangia</taxon>
        <taxon>Polyangiales</taxon>
        <taxon>Polyangiaceae</taxon>
        <taxon>Sorangium</taxon>
    </lineage>
</organism>
<dbReference type="GO" id="GO:0005886">
    <property type="term" value="C:plasma membrane"/>
    <property type="evidence" value="ECO:0007669"/>
    <property type="project" value="UniProtKB-SubCell"/>
</dbReference>
<comment type="similarity">
    <text evidence="1">Belongs to the complex I 49 kDa subunit family.</text>
</comment>
<dbReference type="Pfam" id="PF00346">
    <property type="entry name" value="Complex1_49kDa"/>
    <property type="match status" value="1"/>
</dbReference>
<proteinExistence type="inferred from homology"/>
<keyword evidence="1" id="KW-1003">Cell membrane</keyword>
<sequence length="390" mass="43773">MSQVIFSVDRGGAAPGAGQQMEDEMTLNMGPHHPSTHGVLRFVISTDGEIIRKAVPDVGYLHRSIEKIGERCTYSGFMPYTDRVDYIAAMFANEAWATACEKLMGIEVPKRAQYLRVISCELNRIGSHMIALGAMAMDVGAVTPFPWALREREHINDFIEELCGARLTFNYHRIGGVSFDMPKGWADKVKGWLDRFEPIMVEFDRLISLNDIFIKRLANVAVVTAEEAKDWGLVGPNLRASGVRWDLRKEDAYSVYPELEFDVPVGRGRYGTVGDCWDRFYVRVEECRESAKILRQALDRIDEHPEDDILGKLPKKMRPDGEAYARIESARGDMGCYVIGRGAEEAYRARFRTGSFTAMGMIEAKSPGLFLADLVALIASFDVVAPEIDR</sequence>
<dbReference type="InterPro" id="IPR022885">
    <property type="entry name" value="NDH1_su_D/H"/>
</dbReference>
<dbReference type="HAMAP" id="MF_01358">
    <property type="entry name" value="NDH1_NuoD"/>
    <property type="match status" value="1"/>
</dbReference>
<reference evidence="3 4" key="1">
    <citation type="submission" date="2014-02" db="EMBL/GenBank/DDBJ databases">
        <title>The small core and large imbalanced accessory genome model reveals a collaborative survival strategy of Sorangium cellulosum strains in nature.</title>
        <authorList>
            <person name="Han K."/>
            <person name="Peng R."/>
            <person name="Blom J."/>
            <person name="Li Y.-Z."/>
        </authorList>
    </citation>
    <scope>NUCLEOTIDE SEQUENCE [LARGE SCALE GENOMIC DNA]</scope>
    <source>
        <strain evidence="3 4">So0011-07</strain>
    </source>
</reference>
<gene>
    <name evidence="1" type="primary">nuoD</name>
    <name evidence="3" type="ORF">BE17_33105</name>
</gene>
<keyword evidence="1" id="KW-1278">Translocase</keyword>
<dbReference type="Proteomes" id="UP000075635">
    <property type="component" value="Unassembled WGS sequence"/>
</dbReference>
<dbReference type="NCBIfam" id="NF004739">
    <property type="entry name" value="PRK06075.1"/>
    <property type="match status" value="1"/>
</dbReference>
<comment type="subcellular location">
    <subcellularLocation>
        <location evidence="1">Cell membrane</location>
        <topology evidence="1">Peripheral membrane protein</topology>
        <orientation evidence="1">Cytoplasmic side</orientation>
    </subcellularLocation>
</comment>
<keyword evidence="1" id="KW-0520">NAD</keyword>
<dbReference type="EC" id="7.1.1.-" evidence="1"/>
<dbReference type="PANTHER" id="PTHR11993">
    <property type="entry name" value="NADH-UBIQUINONE OXIDOREDUCTASE 49 KDA SUBUNIT"/>
    <property type="match status" value="1"/>
</dbReference>
<accession>A0A150S2Y1</accession>
<dbReference type="EMBL" id="JEMB01001497">
    <property type="protein sequence ID" value="KYF86833.1"/>
    <property type="molecule type" value="Genomic_DNA"/>
</dbReference>
<dbReference type="GO" id="GO:0051287">
    <property type="term" value="F:NAD binding"/>
    <property type="evidence" value="ECO:0007669"/>
    <property type="project" value="InterPro"/>
</dbReference>
<keyword evidence="1" id="KW-0830">Ubiquinone</keyword>
<evidence type="ECO:0000259" key="2">
    <source>
        <dbReference type="Pfam" id="PF00346"/>
    </source>
</evidence>
<keyword evidence="1" id="KW-0874">Quinone</keyword>
<comment type="function">
    <text evidence="1">NDH-1 shuttles electrons from NADH, via FMN and iron-sulfur (Fe-S) centers, to quinones in the respiratory chain. The immediate electron acceptor for the enzyme in this species is believed to be ubiquinone. Couples the redox reaction to proton translocation (for every two electrons transferred, four hydrogen ions are translocated across the cytoplasmic membrane), and thus conserves the redox energy in a proton gradient.</text>
</comment>
<keyword evidence="1" id="KW-0472">Membrane</keyword>